<evidence type="ECO:0000313" key="4">
    <source>
        <dbReference type="EMBL" id="KPY89045.1"/>
    </source>
</evidence>
<sequence>MTTLKGRNHPWSPVIAGKRQISRLSMVGKADRYLTAGTRENTRKSYRAAIEHFEVTWGGYLPTTGDGVVRYLAEYADKHAISTLKQRLAALAQWHVTQGFPDPTKTPNVRQMIKGIRVVHPAKVKQAAPVLLRHLEQAIHWLETEASAAAQRGDYKSLLRHRRSIALVLIGFWRGFRGDELARLNVEDTQASSGEGITFFLHHTKSDREHEGTTFHTPALTKLCPVDAYLNWITVAGISTGPVFRRLDRWGNLGDGAIRPHSLIPMLRRIFAEAGLPESLYTSHSLRRGFATWASANGWDIKGLMSYVGWKDMKSALRYVDASVSFGGLSVPASRKQLEGARQ</sequence>
<dbReference type="GO" id="GO:0003677">
    <property type="term" value="F:DNA binding"/>
    <property type="evidence" value="ECO:0007669"/>
    <property type="project" value="UniProtKB-KW"/>
</dbReference>
<dbReference type="Gene3D" id="1.10.443.10">
    <property type="entry name" value="Intergrase catalytic core"/>
    <property type="match status" value="1"/>
</dbReference>
<proteinExistence type="predicted"/>
<evidence type="ECO:0000313" key="5">
    <source>
        <dbReference type="Proteomes" id="UP000050474"/>
    </source>
</evidence>
<dbReference type="Proteomes" id="UP000050474">
    <property type="component" value="Unassembled WGS sequence"/>
</dbReference>
<dbReference type="PROSITE" id="PS51898">
    <property type="entry name" value="TYR_RECOMBINASE"/>
    <property type="match status" value="1"/>
</dbReference>
<evidence type="ECO:0000259" key="3">
    <source>
        <dbReference type="PROSITE" id="PS51898"/>
    </source>
</evidence>
<protein>
    <submittedName>
        <fullName evidence="4">Cointegrase</fullName>
    </submittedName>
</protein>
<dbReference type="STRING" id="129140.ALO44_00529"/>
<dbReference type="InterPro" id="IPR011010">
    <property type="entry name" value="DNA_brk_join_enz"/>
</dbReference>
<evidence type="ECO:0000256" key="1">
    <source>
        <dbReference type="ARBA" id="ARBA00023125"/>
    </source>
</evidence>
<dbReference type="InterPro" id="IPR013762">
    <property type="entry name" value="Integrase-like_cat_sf"/>
</dbReference>
<organism evidence="4 5">
    <name type="scientific">Pseudomonas syringae pv. tagetis</name>
    <dbReference type="NCBI Taxonomy" id="129140"/>
    <lineage>
        <taxon>Bacteria</taxon>
        <taxon>Pseudomonadati</taxon>
        <taxon>Pseudomonadota</taxon>
        <taxon>Gammaproteobacteria</taxon>
        <taxon>Pseudomonadales</taxon>
        <taxon>Pseudomonadaceae</taxon>
        <taxon>Pseudomonas</taxon>
    </lineage>
</organism>
<dbReference type="SUPFAM" id="SSF47823">
    <property type="entry name" value="lambda integrase-like, N-terminal domain"/>
    <property type="match status" value="1"/>
</dbReference>
<keyword evidence="2" id="KW-0233">DNA recombination</keyword>
<dbReference type="InterPro" id="IPR010998">
    <property type="entry name" value="Integrase_recombinase_N"/>
</dbReference>
<dbReference type="EMBL" id="LJRM01000029">
    <property type="protein sequence ID" value="KPY89045.1"/>
    <property type="molecule type" value="Genomic_DNA"/>
</dbReference>
<feature type="domain" description="Tyr recombinase" evidence="3">
    <location>
        <begin position="130"/>
        <end position="334"/>
    </location>
</feature>
<dbReference type="GO" id="GO:0006310">
    <property type="term" value="P:DNA recombination"/>
    <property type="evidence" value="ECO:0007669"/>
    <property type="project" value="UniProtKB-KW"/>
</dbReference>
<name>A0A0Q0CLM1_9PSED</name>
<reference evidence="4 5" key="1">
    <citation type="submission" date="2015-09" db="EMBL/GenBank/DDBJ databases">
        <title>Genome announcement of multiple Pseudomonas syringae strains.</title>
        <authorList>
            <person name="Thakur S."/>
            <person name="Wang P.W."/>
            <person name="Gong Y."/>
            <person name="Weir B.S."/>
            <person name="Guttman D.S."/>
        </authorList>
    </citation>
    <scope>NUCLEOTIDE SEQUENCE [LARGE SCALE GENOMIC DNA]</scope>
    <source>
        <strain evidence="4 5">ICMP4091</strain>
    </source>
</reference>
<dbReference type="Gene3D" id="1.10.150.130">
    <property type="match status" value="1"/>
</dbReference>
<accession>A0A0Q0CLM1</accession>
<dbReference type="GO" id="GO:0015074">
    <property type="term" value="P:DNA integration"/>
    <property type="evidence" value="ECO:0007669"/>
    <property type="project" value="InterPro"/>
</dbReference>
<evidence type="ECO:0000256" key="2">
    <source>
        <dbReference type="ARBA" id="ARBA00023172"/>
    </source>
</evidence>
<comment type="caution">
    <text evidence="4">The sequence shown here is derived from an EMBL/GenBank/DDBJ whole genome shotgun (WGS) entry which is preliminary data.</text>
</comment>
<keyword evidence="1" id="KW-0238">DNA-binding</keyword>
<dbReference type="Pfam" id="PF00589">
    <property type="entry name" value="Phage_integrase"/>
    <property type="match status" value="1"/>
</dbReference>
<dbReference type="InterPro" id="IPR002104">
    <property type="entry name" value="Integrase_catalytic"/>
</dbReference>
<dbReference type="PANTHER" id="PTHR34605:SF3">
    <property type="entry name" value="P CELL-TYPE AGGLUTINATION PROTEIN MAP4-LIKE-RELATED"/>
    <property type="match status" value="1"/>
</dbReference>
<dbReference type="AlphaFoldDB" id="A0A0Q0CLM1"/>
<dbReference type="PATRIC" id="fig|129140.3.peg.696"/>
<dbReference type="SUPFAM" id="SSF56349">
    <property type="entry name" value="DNA breaking-rejoining enzymes"/>
    <property type="match status" value="1"/>
</dbReference>
<dbReference type="PANTHER" id="PTHR34605">
    <property type="entry name" value="PHAGE_INTEGRASE DOMAIN-CONTAINING PROTEIN"/>
    <property type="match status" value="1"/>
</dbReference>
<dbReference type="InterPro" id="IPR052925">
    <property type="entry name" value="Phage_Integrase-like_Recomb"/>
</dbReference>
<gene>
    <name evidence="4" type="ORF">ALO44_00529</name>
</gene>